<dbReference type="EMBL" id="JBANAX010000857">
    <property type="protein sequence ID" value="KAL1191307.1"/>
    <property type="molecule type" value="Genomic_DNA"/>
</dbReference>
<evidence type="ECO:0000313" key="3">
    <source>
        <dbReference type="EMBL" id="KAL1191307.1"/>
    </source>
</evidence>
<gene>
    <name evidence="3" type="ORF">V5N11_008308</name>
</gene>
<dbReference type="SMART" id="SM00061">
    <property type="entry name" value="MATH"/>
    <property type="match status" value="1"/>
</dbReference>
<dbReference type="InterPro" id="IPR055327">
    <property type="entry name" value="TRAF1A/B"/>
</dbReference>
<evidence type="ECO:0000259" key="2">
    <source>
        <dbReference type="PROSITE" id="PS50144"/>
    </source>
</evidence>
<dbReference type="AlphaFoldDB" id="A0ABD0Z9N5"/>
<reference evidence="3 4" key="1">
    <citation type="submission" date="2024-04" db="EMBL/GenBank/DDBJ databases">
        <title>Genome assembly C_amara_ONT_v2.</title>
        <authorList>
            <person name="Yant L."/>
            <person name="Moore C."/>
            <person name="Slenker M."/>
        </authorList>
    </citation>
    <scope>NUCLEOTIDE SEQUENCE [LARGE SCALE GENOMIC DNA]</scope>
    <source>
        <tissue evidence="3">Leaf</tissue>
    </source>
</reference>
<dbReference type="SUPFAM" id="SSF49599">
    <property type="entry name" value="TRAF domain-like"/>
    <property type="match status" value="1"/>
</dbReference>
<feature type="region of interest" description="Disordered" evidence="1">
    <location>
        <begin position="1"/>
        <end position="29"/>
    </location>
</feature>
<keyword evidence="4" id="KW-1185">Reference proteome</keyword>
<comment type="caution">
    <text evidence="3">The sequence shown here is derived from an EMBL/GenBank/DDBJ whole genome shotgun (WGS) entry which is preliminary data.</text>
</comment>
<evidence type="ECO:0000313" key="4">
    <source>
        <dbReference type="Proteomes" id="UP001558713"/>
    </source>
</evidence>
<dbReference type="Gene3D" id="2.60.210.10">
    <property type="entry name" value="Apoptosis, Tumor Necrosis Factor Receptor Associated Protein 2, Chain A"/>
    <property type="match status" value="1"/>
</dbReference>
<dbReference type="PROSITE" id="PS50144">
    <property type="entry name" value="MATH"/>
    <property type="match status" value="1"/>
</dbReference>
<dbReference type="Pfam" id="PF22486">
    <property type="entry name" value="MATH_2"/>
    <property type="match status" value="1"/>
</dbReference>
<organism evidence="3 4">
    <name type="scientific">Cardamine amara subsp. amara</name>
    <dbReference type="NCBI Taxonomy" id="228776"/>
    <lineage>
        <taxon>Eukaryota</taxon>
        <taxon>Viridiplantae</taxon>
        <taxon>Streptophyta</taxon>
        <taxon>Embryophyta</taxon>
        <taxon>Tracheophyta</taxon>
        <taxon>Spermatophyta</taxon>
        <taxon>Magnoliopsida</taxon>
        <taxon>eudicotyledons</taxon>
        <taxon>Gunneridae</taxon>
        <taxon>Pentapetalae</taxon>
        <taxon>rosids</taxon>
        <taxon>malvids</taxon>
        <taxon>Brassicales</taxon>
        <taxon>Brassicaceae</taxon>
        <taxon>Cardamineae</taxon>
        <taxon>Cardamine</taxon>
    </lineage>
</organism>
<proteinExistence type="predicted"/>
<dbReference type="Proteomes" id="UP001558713">
    <property type="component" value="Unassembled WGS sequence"/>
</dbReference>
<dbReference type="PANTHER" id="PTHR47477">
    <property type="entry name" value="TNF RECEPTOR-ASSOCIATED FACTOR HOMOLOG 1A"/>
    <property type="match status" value="1"/>
</dbReference>
<accession>A0ABD0Z9N5</accession>
<feature type="compositionally biased region" description="Basic and acidic residues" evidence="1">
    <location>
        <begin position="10"/>
        <end position="19"/>
    </location>
</feature>
<dbReference type="PANTHER" id="PTHR47477:SF8">
    <property type="entry name" value="TNF RECEPTOR-ASSOCIATED FACTOR HOMOLOG 1A"/>
    <property type="match status" value="1"/>
</dbReference>
<sequence>MSEITNENSEAERITKDRPNDEDDDCGSNPSELYGTYTWKIEEFSKLTQELYSNVFEVGGHKWSILMFPQGCDVSNHLSLFLCVANHNKLLTGWSHLAQFTIGVLTEDPTKSKRSDALHRFWEKEHDWGWKKFMELPRLQERFIDHSDSLIIKAHVQVIRESVDRPFCCLDSQYRKEDLKIYLKTVEHIFLTYMEEKIIKFARLVEDKNRWKSLRAFWLGMDQNSRLEMSQEKMDVILKLVVEHFFIDKEITSPLAMDFLFYGLKSLEEQKSTIIDEISKLVLKHFFIHKQVPSTLMKDSLYKEVKTLEDETKNNRVIDPIVSVENDMFALCDDAMLLIKRFVLKPLREYVPQNRMQVGNVGERDEKRVTEFGRQILEVLVLDHIFGNKIEVVYNEATALKRQEEFIREEEE</sequence>
<dbReference type="InterPro" id="IPR008974">
    <property type="entry name" value="TRAF-like"/>
</dbReference>
<dbReference type="CDD" id="cd00121">
    <property type="entry name" value="MATH"/>
    <property type="match status" value="1"/>
</dbReference>
<name>A0ABD0Z9N5_CARAN</name>
<dbReference type="InterPro" id="IPR002083">
    <property type="entry name" value="MATH/TRAF_dom"/>
</dbReference>
<protein>
    <submittedName>
        <fullName evidence="3">TNF receptor-associated factor-like protein</fullName>
    </submittedName>
</protein>
<feature type="domain" description="MATH" evidence="2">
    <location>
        <begin position="34"/>
        <end position="156"/>
    </location>
</feature>
<evidence type="ECO:0000256" key="1">
    <source>
        <dbReference type="SAM" id="MobiDB-lite"/>
    </source>
</evidence>